<evidence type="ECO:0000256" key="2">
    <source>
        <dbReference type="ARBA" id="ARBA00007467"/>
    </source>
</evidence>
<gene>
    <name evidence="8" type="primary">cln3</name>
    <name evidence="8" type="ORF">AWC38_SpisGene3384</name>
</gene>
<feature type="transmembrane region" description="Helical" evidence="7">
    <location>
        <begin position="179"/>
        <end position="198"/>
    </location>
</feature>
<dbReference type="Gene3D" id="1.20.1250.20">
    <property type="entry name" value="MFS general substrate transporter like domains"/>
    <property type="match status" value="1"/>
</dbReference>
<keyword evidence="3" id="KW-0813">Transport</keyword>
<dbReference type="AlphaFoldDB" id="A0A2B4STG5"/>
<name>A0A2B4STG5_STYPI</name>
<dbReference type="PANTHER" id="PTHR10981">
    <property type="entry name" value="BATTENIN"/>
    <property type="match status" value="1"/>
</dbReference>
<feature type="transmembrane region" description="Helical" evidence="7">
    <location>
        <begin position="353"/>
        <end position="377"/>
    </location>
</feature>
<keyword evidence="4 7" id="KW-0812">Transmembrane</keyword>
<proteinExistence type="inferred from homology"/>
<dbReference type="GO" id="GO:0012505">
    <property type="term" value="C:endomembrane system"/>
    <property type="evidence" value="ECO:0007669"/>
    <property type="project" value="UniProtKB-SubCell"/>
</dbReference>
<dbReference type="OrthoDB" id="5965864at2759"/>
<dbReference type="Pfam" id="PF02487">
    <property type="entry name" value="CLN3"/>
    <property type="match status" value="1"/>
</dbReference>
<feature type="transmembrane region" description="Helical" evidence="7">
    <location>
        <begin position="255"/>
        <end position="279"/>
    </location>
</feature>
<evidence type="ECO:0000313" key="8">
    <source>
        <dbReference type="EMBL" id="PFX31777.1"/>
    </source>
</evidence>
<dbReference type="InterPro" id="IPR003492">
    <property type="entry name" value="Battenin_disease_Cln3"/>
</dbReference>
<dbReference type="InterPro" id="IPR036259">
    <property type="entry name" value="MFS_trans_sf"/>
</dbReference>
<dbReference type="GO" id="GO:0051453">
    <property type="term" value="P:regulation of intracellular pH"/>
    <property type="evidence" value="ECO:0007669"/>
    <property type="project" value="TreeGrafter"/>
</dbReference>
<evidence type="ECO:0000256" key="7">
    <source>
        <dbReference type="RuleBase" id="RU361113"/>
    </source>
</evidence>
<keyword evidence="7" id="KW-0458">Lysosome</keyword>
<keyword evidence="6 7" id="KW-0472">Membrane</keyword>
<protein>
    <recommendedName>
        <fullName evidence="7">Battenin</fullName>
    </recommendedName>
</protein>
<keyword evidence="5 7" id="KW-1133">Transmembrane helix</keyword>
<evidence type="ECO:0000256" key="4">
    <source>
        <dbReference type="ARBA" id="ARBA00022692"/>
    </source>
</evidence>
<feature type="transmembrane region" description="Helical" evidence="7">
    <location>
        <begin position="27"/>
        <end position="44"/>
    </location>
</feature>
<evidence type="ECO:0000256" key="6">
    <source>
        <dbReference type="ARBA" id="ARBA00023136"/>
    </source>
</evidence>
<evidence type="ECO:0000256" key="1">
    <source>
        <dbReference type="ARBA" id="ARBA00004127"/>
    </source>
</evidence>
<reference evidence="9" key="1">
    <citation type="journal article" date="2017" name="bioRxiv">
        <title>Comparative analysis of the genomes of Stylophora pistillata and Acropora digitifera provides evidence for extensive differences between species of corals.</title>
        <authorList>
            <person name="Voolstra C.R."/>
            <person name="Li Y."/>
            <person name="Liew Y.J."/>
            <person name="Baumgarten S."/>
            <person name="Zoccola D."/>
            <person name="Flot J.-F."/>
            <person name="Tambutte S."/>
            <person name="Allemand D."/>
            <person name="Aranda M."/>
        </authorList>
    </citation>
    <scope>NUCLEOTIDE SEQUENCE [LARGE SCALE GENOMIC DNA]</scope>
</reference>
<accession>A0A2B4STG5</accession>
<dbReference type="Proteomes" id="UP000225706">
    <property type="component" value="Unassembled WGS sequence"/>
</dbReference>
<feature type="transmembrane region" description="Helical" evidence="7">
    <location>
        <begin position="327"/>
        <end position="347"/>
    </location>
</feature>
<organism evidence="8 9">
    <name type="scientific">Stylophora pistillata</name>
    <name type="common">Smooth cauliflower coral</name>
    <dbReference type="NCBI Taxonomy" id="50429"/>
    <lineage>
        <taxon>Eukaryota</taxon>
        <taxon>Metazoa</taxon>
        <taxon>Cnidaria</taxon>
        <taxon>Anthozoa</taxon>
        <taxon>Hexacorallia</taxon>
        <taxon>Scleractinia</taxon>
        <taxon>Astrocoeniina</taxon>
        <taxon>Pocilloporidae</taxon>
        <taxon>Stylophora</taxon>
    </lineage>
</organism>
<keyword evidence="9" id="KW-1185">Reference proteome</keyword>
<evidence type="ECO:0000256" key="5">
    <source>
        <dbReference type="ARBA" id="ARBA00022989"/>
    </source>
</evidence>
<evidence type="ECO:0000256" key="3">
    <source>
        <dbReference type="ARBA" id="ARBA00022448"/>
    </source>
</evidence>
<dbReference type="GO" id="GO:0005765">
    <property type="term" value="C:lysosomal membrane"/>
    <property type="evidence" value="ECO:0007669"/>
    <property type="project" value="UniProtKB-SubCell"/>
</dbReference>
<feature type="transmembrane region" description="Helical" evidence="7">
    <location>
        <begin position="389"/>
        <end position="412"/>
    </location>
</feature>
<dbReference type="PANTHER" id="PTHR10981:SF0">
    <property type="entry name" value="BATTENIN"/>
    <property type="match status" value="1"/>
</dbReference>
<dbReference type="EMBL" id="LSMT01000031">
    <property type="protein sequence ID" value="PFX31777.1"/>
    <property type="molecule type" value="Genomic_DNA"/>
</dbReference>
<feature type="transmembrane region" description="Helical" evidence="7">
    <location>
        <begin position="119"/>
        <end position="139"/>
    </location>
</feature>
<comment type="similarity">
    <text evidence="2 7">Belongs to the battenin family.</text>
</comment>
<feature type="transmembrane region" description="Helical" evidence="7">
    <location>
        <begin position="92"/>
        <end position="113"/>
    </location>
</feature>
<dbReference type="SUPFAM" id="SSF103473">
    <property type="entry name" value="MFS general substrate transporter"/>
    <property type="match status" value="1"/>
</dbReference>
<comment type="caution">
    <text evidence="8">The sequence shown here is derived from an EMBL/GenBank/DDBJ whole genome shotgun (WGS) entry which is preliminary data.</text>
</comment>
<feature type="transmembrane region" description="Helical" evidence="7">
    <location>
        <begin position="291"/>
        <end position="315"/>
    </location>
</feature>
<evidence type="ECO:0000313" key="9">
    <source>
        <dbReference type="Proteomes" id="UP000225706"/>
    </source>
</evidence>
<comment type="subcellular location">
    <subcellularLocation>
        <location evidence="1">Endomembrane system</location>
        <topology evidence="1">Multi-pass membrane protein</topology>
    </subcellularLocation>
    <subcellularLocation>
        <location evidence="7">Lysosome membrane</location>
        <topology evidence="7">Multi-pass membrane protein</topology>
    </subcellularLocation>
</comment>
<sequence length="447" mass="49884">MASVQTMGDHNNLKAEKETTASDTKSLNWLNISCFYIFGIISFFNVEMFSVAAQDILSGRDVPTAILITCYEGPLLMAKLVIPWFQEKIPYVAKMFFIASFMILGLSLVVFANDFRAKILGVMLNAMAAGACEATSLALASFYPKICISTFVAGTGSGCLIGALYYTVLTTWTCVSPKITMMMVIPLPLAVLMSYALLSKDYLPDKSQNSSEEHKQVKYSIVGSTPDTMMDQEAPTRQKLTCDEMLKIAWKMSSVTISLFLSFLAEYISAVSVVTTISFPNSHFLPRDHFLIYLLSYFTGRFVGRGYLLLFAWLLPDENEFLHCNKTWIFTMLQMAQLTLLIFNSLYHFFTYIWIIICICSTLGLVGGMMCVNAPHAIAQHVESEEREFALGLMSAGSSSGVLVGALIGLAVESSLRKHCVEHYPNIKEFCFTRYHNTTGWETNIHC</sequence>
<dbReference type="PRINTS" id="PR01315">
    <property type="entry name" value="BATTENIN"/>
</dbReference>
<feature type="transmembrane region" description="Helical" evidence="7">
    <location>
        <begin position="146"/>
        <end position="167"/>
    </location>
</feature>